<dbReference type="RefSeq" id="XP_005718537.1">
    <property type="nucleotide sequence ID" value="XM_005718480.1"/>
</dbReference>
<dbReference type="EMBL" id="HG001949">
    <property type="protein sequence ID" value="CDF38632.1"/>
    <property type="molecule type" value="Genomic_DNA"/>
</dbReference>
<evidence type="ECO:0000256" key="2">
    <source>
        <dbReference type="SAM" id="Phobius"/>
    </source>
</evidence>
<keyword evidence="2" id="KW-0812">Transmembrane</keyword>
<evidence type="ECO:0000256" key="1">
    <source>
        <dbReference type="SAM" id="MobiDB-lite"/>
    </source>
</evidence>
<dbReference type="Gramene" id="CDF38632">
    <property type="protein sequence ID" value="CDF38632"/>
    <property type="gene ID" value="CHC_T00006437001"/>
</dbReference>
<evidence type="ECO:0000313" key="3">
    <source>
        <dbReference type="EMBL" id="CDF38632.1"/>
    </source>
</evidence>
<evidence type="ECO:0000313" key="4">
    <source>
        <dbReference type="Proteomes" id="UP000012073"/>
    </source>
</evidence>
<keyword evidence="2" id="KW-1133">Transmembrane helix</keyword>
<dbReference type="GeneID" id="17326272"/>
<feature type="region of interest" description="Disordered" evidence="1">
    <location>
        <begin position="326"/>
        <end position="358"/>
    </location>
</feature>
<sequence length="409" mass="45429">MELIVELVAKPDLALTCDDGVDDAVEYPKTWAVTCTDEVGGPPRLKRHDRNLSPPDQSVLLTQQVEVNYGRRMVSFSELNDFSTATLVPSSSGRRRSVEQVLIGNKTYLVRLKTMSVSMVKDGPHSVICLRHDSGLGIAGEQTCRGRTWGREDELVSAFMALQISAANYDTAWELFGSWSRGPEQGFTTKVQWISATLGDRSGRFAADTKSVATVNLYFFSGIALLALSLAAGAVVWFLSIQKSSREAVPVQMTIELSRRVLAMSAVTKYNCSMMPLDSPVTMIARRNDVSCHLETTYLDDMEPVSSSIMADEALVLLGGKNRTELTAPPDTSRKQLGRKGRFQNQIGRREPPGSQRERVELRVARLGKCDRTPYGRTDRWKDVSEVKTMSTVRLVALARLERIQFEVN</sequence>
<proteinExistence type="predicted"/>
<keyword evidence="2" id="KW-0472">Membrane</keyword>
<dbReference type="AlphaFoldDB" id="R7QJD9"/>
<name>R7QJD9_CHOCR</name>
<protein>
    <submittedName>
        <fullName evidence="3">Uncharacterized protein</fullName>
    </submittedName>
</protein>
<dbReference type="Proteomes" id="UP000012073">
    <property type="component" value="Unassembled WGS sequence"/>
</dbReference>
<dbReference type="PhylomeDB" id="R7QJD9"/>
<keyword evidence="4" id="KW-1185">Reference proteome</keyword>
<feature type="transmembrane region" description="Helical" evidence="2">
    <location>
        <begin position="217"/>
        <end position="239"/>
    </location>
</feature>
<feature type="compositionally biased region" description="Basic and acidic residues" evidence="1">
    <location>
        <begin position="348"/>
        <end position="358"/>
    </location>
</feature>
<accession>R7QJD9</accession>
<reference evidence="4" key="1">
    <citation type="journal article" date="2013" name="Proc. Natl. Acad. Sci. U.S.A.">
        <title>Genome structure and metabolic features in the red seaweed Chondrus crispus shed light on evolution of the Archaeplastida.</title>
        <authorList>
            <person name="Collen J."/>
            <person name="Porcel B."/>
            <person name="Carre W."/>
            <person name="Ball S.G."/>
            <person name="Chaparro C."/>
            <person name="Tonon T."/>
            <person name="Barbeyron T."/>
            <person name="Michel G."/>
            <person name="Noel B."/>
            <person name="Valentin K."/>
            <person name="Elias M."/>
            <person name="Artiguenave F."/>
            <person name="Arun A."/>
            <person name="Aury J.M."/>
            <person name="Barbosa-Neto J.F."/>
            <person name="Bothwell J.H."/>
            <person name="Bouget F.Y."/>
            <person name="Brillet L."/>
            <person name="Cabello-Hurtado F."/>
            <person name="Capella-Gutierrez S."/>
            <person name="Charrier B."/>
            <person name="Cladiere L."/>
            <person name="Cock J.M."/>
            <person name="Coelho S.M."/>
            <person name="Colleoni C."/>
            <person name="Czjzek M."/>
            <person name="Da Silva C."/>
            <person name="Delage L."/>
            <person name="Denoeud F."/>
            <person name="Deschamps P."/>
            <person name="Dittami S.M."/>
            <person name="Gabaldon T."/>
            <person name="Gachon C.M."/>
            <person name="Groisillier A."/>
            <person name="Herve C."/>
            <person name="Jabbari K."/>
            <person name="Katinka M."/>
            <person name="Kloareg B."/>
            <person name="Kowalczyk N."/>
            <person name="Labadie K."/>
            <person name="Leblanc C."/>
            <person name="Lopez P.J."/>
            <person name="McLachlan D.H."/>
            <person name="Meslet-Cladiere L."/>
            <person name="Moustafa A."/>
            <person name="Nehr Z."/>
            <person name="Nyvall Collen P."/>
            <person name="Panaud O."/>
            <person name="Partensky F."/>
            <person name="Poulain J."/>
            <person name="Rensing S.A."/>
            <person name="Rousvoal S."/>
            <person name="Samson G."/>
            <person name="Symeonidi A."/>
            <person name="Weissenbach J."/>
            <person name="Zambounis A."/>
            <person name="Wincker P."/>
            <person name="Boyen C."/>
        </authorList>
    </citation>
    <scope>NUCLEOTIDE SEQUENCE [LARGE SCALE GENOMIC DNA]</scope>
    <source>
        <strain evidence="4">cv. Stackhouse</strain>
    </source>
</reference>
<dbReference type="KEGG" id="ccp:CHC_T00006437001"/>
<gene>
    <name evidence="3" type="ORF">CHC_T00006437001</name>
</gene>
<organism evidence="3 4">
    <name type="scientific">Chondrus crispus</name>
    <name type="common">Carrageen Irish moss</name>
    <name type="synonym">Polymorpha crispa</name>
    <dbReference type="NCBI Taxonomy" id="2769"/>
    <lineage>
        <taxon>Eukaryota</taxon>
        <taxon>Rhodophyta</taxon>
        <taxon>Florideophyceae</taxon>
        <taxon>Rhodymeniophycidae</taxon>
        <taxon>Gigartinales</taxon>
        <taxon>Gigartinaceae</taxon>
        <taxon>Chondrus</taxon>
    </lineage>
</organism>